<dbReference type="Proteomes" id="UP000183810">
    <property type="component" value="Chromosome"/>
</dbReference>
<dbReference type="GO" id="GO:0006310">
    <property type="term" value="P:DNA recombination"/>
    <property type="evidence" value="ECO:0007669"/>
    <property type="project" value="UniProtKB-KW"/>
</dbReference>
<reference evidence="3" key="1">
    <citation type="submission" date="2016-11" db="EMBL/GenBank/DDBJ databases">
        <authorList>
            <person name="Jaros S."/>
            <person name="Januszkiewicz K."/>
            <person name="Wedrychowicz H."/>
        </authorList>
    </citation>
    <scope>NUCLEOTIDE SEQUENCE [LARGE SCALE GENOMIC DNA]</scope>
    <source>
        <strain evidence="3">Y48</strain>
    </source>
</reference>
<evidence type="ECO:0000259" key="2">
    <source>
        <dbReference type="PROSITE" id="PS51898"/>
    </source>
</evidence>
<name>A0A1J0W2Y3_9NOCA</name>
<evidence type="ECO:0000313" key="4">
    <source>
        <dbReference type="Proteomes" id="UP000183810"/>
    </source>
</evidence>
<sequence>MVWRPAFSKADLVYVNRADGMHTGLRHLYASKLLARGVSVKELADYLGHEDPGFTLRVYTHLLSSSHERARQAVDDSAHLWELPSEDGLEAA</sequence>
<dbReference type="Pfam" id="PF00589">
    <property type="entry name" value="Phage_integrase"/>
    <property type="match status" value="1"/>
</dbReference>
<dbReference type="AlphaFoldDB" id="A0A1J0W2Y3"/>
<keyword evidence="4" id="KW-1185">Reference proteome</keyword>
<proteinExistence type="predicted"/>
<accession>A0A1J0W2Y3</accession>
<dbReference type="GO" id="GO:0003677">
    <property type="term" value="F:DNA binding"/>
    <property type="evidence" value="ECO:0007669"/>
    <property type="project" value="InterPro"/>
</dbReference>
<dbReference type="EMBL" id="CP018082">
    <property type="protein sequence ID" value="APE38667.1"/>
    <property type="molecule type" value="Genomic_DNA"/>
</dbReference>
<dbReference type="SUPFAM" id="SSF56349">
    <property type="entry name" value="DNA breaking-rejoining enzymes"/>
    <property type="match status" value="1"/>
</dbReference>
<dbReference type="InterPro" id="IPR011010">
    <property type="entry name" value="DNA_brk_join_enz"/>
</dbReference>
<dbReference type="KEGG" id="nsl:BOX37_23760"/>
<gene>
    <name evidence="3" type="ORF">BOX37_23760</name>
</gene>
<dbReference type="Gene3D" id="1.10.443.10">
    <property type="entry name" value="Intergrase catalytic core"/>
    <property type="match status" value="1"/>
</dbReference>
<dbReference type="InterPro" id="IPR002104">
    <property type="entry name" value="Integrase_catalytic"/>
</dbReference>
<evidence type="ECO:0000256" key="1">
    <source>
        <dbReference type="ARBA" id="ARBA00023172"/>
    </source>
</evidence>
<organism evidence="3 4">
    <name type="scientific">Nocardia mangyaensis</name>
    <dbReference type="NCBI Taxonomy" id="2213200"/>
    <lineage>
        <taxon>Bacteria</taxon>
        <taxon>Bacillati</taxon>
        <taxon>Actinomycetota</taxon>
        <taxon>Actinomycetes</taxon>
        <taxon>Mycobacteriales</taxon>
        <taxon>Nocardiaceae</taxon>
        <taxon>Nocardia</taxon>
    </lineage>
</organism>
<keyword evidence="1" id="KW-0233">DNA recombination</keyword>
<dbReference type="GO" id="GO:0015074">
    <property type="term" value="P:DNA integration"/>
    <property type="evidence" value="ECO:0007669"/>
    <property type="project" value="InterPro"/>
</dbReference>
<feature type="domain" description="Tyr recombinase" evidence="2">
    <location>
        <begin position="1"/>
        <end position="75"/>
    </location>
</feature>
<protein>
    <recommendedName>
        <fullName evidence="2">Tyr recombinase domain-containing protein</fullName>
    </recommendedName>
</protein>
<dbReference type="InterPro" id="IPR013762">
    <property type="entry name" value="Integrase-like_cat_sf"/>
</dbReference>
<evidence type="ECO:0000313" key="3">
    <source>
        <dbReference type="EMBL" id="APE38667.1"/>
    </source>
</evidence>
<dbReference type="PROSITE" id="PS51898">
    <property type="entry name" value="TYR_RECOMBINASE"/>
    <property type="match status" value="1"/>
</dbReference>